<gene>
    <name evidence="4" type="ORF">K458DRAFT_31981</name>
</gene>
<dbReference type="InterPro" id="IPR036236">
    <property type="entry name" value="Znf_C2H2_sf"/>
</dbReference>
<feature type="compositionally biased region" description="Basic residues" evidence="2">
    <location>
        <begin position="115"/>
        <end position="126"/>
    </location>
</feature>
<proteinExistence type="predicted"/>
<dbReference type="Proteomes" id="UP000799291">
    <property type="component" value="Unassembled WGS sequence"/>
</dbReference>
<evidence type="ECO:0000259" key="3">
    <source>
        <dbReference type="PROSITE" id="PS50157"/>
    </source>
</evidence>
<dbReference type="SMART" id="SM00355">
    <property type="entry name" value="ZnF_C2H2"/>
    <property type="match status" value="3"/>
</dbReference>
<dbReference type="SUPFAM" id="SSF57667">
    <property type="entry name" value="beta-beta-alpha zinc fingers"/>
    <property type="match status" value="1"/>
</dbReference>
<feature type="region of interest" description="Disordered" evidence="2">
    <location>
        <begin position="111"/>
        <end position="135"/>
    </location>
</feature>
<evidence type="ECO:0000256" key="1">
    <source>
        <dbReference type="PROSITE-ProRule" id="PRU00042"/>
    </source>
</evidence>
<keyword evidence="1" id="KW-0862">Zinc</keyword>
<dbReference type="GO" id="GO:0006357">
    <property type="term" value="P:regulation of transcription by RNA polymerase II"/>
    <property type="evidence" value="ECO:0007669"/>
    <property type="project" value="TreeGrafter"/>
</dbReference>
<dbReference type="OrthoDB" id="8922241at2759"/>
<dbReference type="PROSITE" id="PS00028">
    <property type="entry name" value="ZINC_FINGER_C2H2_1"/>
    <property type="match status" value="2"/>
</dbReference>
<keyword evidence="1" id="KW-0479">Metal-binding</keyword>
<feature type="domain" description="C2H2-type" evidence="3">
    <location>
        <begin position="165"/>
        <end position="192"/>
    </location>
</feature>
<name>A0A6G1J2L7_9PLEO</name>
<keyword evidence="5" id="KW-1185">Reference proteome</keyword>
<reference evidence="4" key="1">
    <citation type="journal article" date="2020" name="Stud. Mycol.">
        <title>101 Dothideomycetes genomes: a test case for predicting lifestyles and emergence of pathogens.</title>
        <authorList>
            <person name="Haridas S."/>
            <person name="Albert R."/>
            <person name="Binder M."/>
            <person name="Bloem J."/>
            <person name="Labutti K."/>
            <person name="Salamov A."/>
            <person name="Andreopoulos B."/>
            <person name="Baker S."/>
            <person name="Barry K."/>
            <person name="Bills G."/>
            <person name="Bluhm B."/>
            <person name="Cannon C."/>
            <person name="Castanera R."/>
            <person name="Culley D."/>
            <person name="Daum C."/>
            <person name="Ezra D."/>
            <person name="Gonzalez J."/>
            <person name="Henrissat B."/>
            <person name="Kuo A."/>
            <person name="Liang C."/>
            <person name="Lipzen A."/>
            <person name="Lutzoni F."/>
            <person name="Magnuson J."/>
            <person name="Mondo S."/>
            <person name="Nolan M."/>
            <person name="Ohm R."/>
            <person name="Pangilinan J."/>
            <person name="Park H.-J."/>
            <person name="Ramirez L."/>
            <person name="Alfaro M."/>
            <person name="Sun H."/>
            <person name="Tritt A."/>
            <person name="Yoshinaga Y."/>
            <person name="Zwiers L.-H."/>
            <person name="Turgeon B."/>
            <person name="Goodwin S."/>
            <person name="Spatafora J."/>
            <person name="Crous P."/>
            <person name="Grigoriev I."/>
        </authorList>
    </citation>
    <scope>NUCLEOTIDE SEQUENCE</scope>
    <source>
        <strain evidence="4">CBS 122367</strain>
    </source>
</reference>
<dbReference type="PANTHER" id="PTHR46179:SF19">
    <property type="entry name" value="C2H2 FINGER DOMAIN TRANSCRIPTION FACTOR (EUROFUNG)-RELATED"/>
    <property type="match status" value="1"/>
</dbReference>
<protein>
    <recommendedName>
        <fullName evidence="3">C2H2-type domain-containing protein</fullName>
    </recommendedName>
</protein>
<dbReference type="PROSITE" id="PS50157">
    <property type="entry name" value="ZINC_FINGER_C2H2_2"/>
    <property type="match status" value="2"/>
</dbReference>
<keyword evidence="1" id="KW-0863">Zinc-finger</keyword>
<feature type="domain" description="C2H2-type" evidence="3">
    <location>
        <begin position="133"/>
        <end position="162"/>
    </location>
</feature>
<evidence type="ECO:0000313" key="4">
    <source>
        <dbReference type="EMBL" id="KAF2684451.1"/>
    </source>
</evidence>
<accession>A0A6G1J2L7</accession>
<evidence type="ECO:0000256" key="2">
    <source>
        <dbReference type="SAM" id="MobiDB-lite"/>
    </source>
</evidence>
<organism evidence="4 5">
    <name type="scientific">Lentithecium fluviatile CBS 122367</name>
    <dbReference type="NCBI Taxonomy" id="1168545"/>
    <lineage>
        <taxon>Eukaryota</taxon>
        <taxon>Fungi</taxon>
        <taxon>Dikarya</taxon>
        <taxon>Ascomycota</taxon>
        <taxon>Pezizomycotina</taxon>
        <taxon>Dothideomycetes</taxon>
        <taxon>Pleosporomycetidae</taxon>
        <taxon>Pleosporales</taxon>
        <taxon>Massarineae</taxon>
        <taxon>Lentitheciaceae</taxon>
        <taxon>Lentithecium</taxon>
    </lineage>
</organism>
<dbReference type="GO" id="GO:0008270">
    <property type="term" value="F:zinc ion binding"/>
    <property type="evidence" value="ECO:0007669"/>
    <property type="project" value="UniProtKB-KW"/>
</dbReference>
<sequence>MESFYPDSDGALGGFFELCSCSVDFCAHVLTNPPLHAPITPITPATLLDHPDWPQDWPFDEPEPTPAVPFFTDADRQPLLDANVRRLNDDATTIQPSTVQIHVEGTYNPGDRLRAVSRRSPHKRQAPRPGGGFPCPFDGCGKSYDRSCDLKRHQKTHMDRSERPHKCSVCNDGFLYPKDRDRHQRTHEASSSAQAMLYCQVPGCPKVNGFSRRDNLLRHQRKQHRLVVSS</sequence>
<dbReference type="PANTHER" id="PTHR46179">
    <property type="entry name" value="ZINC FINGER PROTEIN"/>
    <property type="match status" value="1"/>
</dbReference>
<evidence type="ECO:0000313" key="5">
    <source>
        <dbReference type="Proteomes" id="UP000799291"/>
    </source>
</evidence>
<dbReference type="InterPro" id="IPR013087">
    <property type="entry name" value="Znf_C2H2_type"/>
</dbReference>
<dbReference type="AlphaFoldDB" id="A0A6G1J2L7"/>
<dbReference type="InterPro" id="IPR051061">
    <property type="entry name" value="Zinc_finger_trans_reg"/>
</dbReference>
<dbReference type="EMBL" id="MU005581">
    <property type="protein sequence ID" value="KAF2684451.1"/>
    <property type="molecule type" value="Genomic_DNA"/>
</dbReference>
<dbReference type="GO" id="GO:0005634">
    <property type="term" value="C:nucleus"/>
    <property type="evidence" value="ECO:0007669"/>
    <property type="project" value="TreeGrafter"/>
</dbReference>
<dbReference type="Pfam" id="PF00096">
    <property type="entry name" value="zf-C2H2"/>
    <property type="match status" value="1"/>
</dbReference>
<dbReference type="Gene3D" id="3.30.160.60">
    <property type="entry name" value="Classic Zinc Finger"/>
    <property type="match status" value="3"/>
</dbReference>